<reference evidence="2 3" key="1">
    <citation type="submission" date="2024-02" db="EMBL/GenBank/DDBJ databases">
        <title>First draft genome assembly of two strains of Seiridium cardinale.</title>
        <authorList>
            <person name="Emiliani G."/>
            <person name="Scali E."/>
        </authorList>
    </citation>
    <scope>NUCLEOTIDE SEQUENCE [LARGE SCALE GENOMIC DNA]</scope>
    <source>
        <strain evidence="2 3">BM-138-000479</strain>
    </source>
</reference>
<feature type="region of interest" description="Disordered" evidence="1">
    <location>
        <begin position="202"/>
        <end position="252"/>
    </location>
</feature>
<protein>
    <submittedName>
        <fullName evidence="2">Uncharacterized protein</fullName>
    </submittedName>
</protein>
<dbReference type="Proteomes" id="UP001465668">
    <property type="component" value="Unassembled WGS sequence"/>
</dbReference>
<evidence type="ECO:0000313" key="3">
    <source>
        <dbReference type="Proteomes" id="UP001465668"/>
    </source>
</evidence>
<evidence type="ECO:0000256" key="1">
    <source>
        <dbReference type="SAM" id="MobiDB-lite"/>
    </source>
</evidence>
<feature type="compositionally biased region" description="Polar residues" evidence="1">
    <location>
        <begin position="53"/>
        <end position="66"/>
    </location>
</feature>
<feature type="region of interest" description="Disordered" evidence="1">
    <location>
        <begin position="53"/>
        <end position="82"/>
    </location>
</feature>
<dbReference type="EMBL" id="JARVKM010000040">
    <property type="protein sequence ID" value="KAK9774656.1"/>
    <property type="molecule type" value="Genomic_DNA"/>
</dbReference>
<feature type="compositionally biased region" description="Basic and acidic residues" evidence="1">
    <location>
        <begin position="202"/>
        <end position="224"/>
    </location>
</feature>
<gene>
    <name evidence="2" type="ORF">SCAR479_08741</name>
</gene>
<proteinExistence type="predicted"/>
<feature type="region of interest" description="Disordered" evidence="1">
    <location>
        <begin position="299"/>
        <end position="331"/>
    </location>
</feature>
<organism evidence="2 3">
    <name type="scientific">Seiridium cardinale</name>
    <dbReference type="NCBI Taxonomy" id="138064"/>
    <lineage>
        <taxon>Eukaryota</taxon>
        <taxon>Fungi</taxon>
        <taxon>Dikarya</taxon>
        <taxon>Ascomycota</taxon>
        <taxon>Pezizomycotina</taxon>
        <taxon>Sordariomycetes</taxon>
        <taxon>Xylariomycetidae</taxon>
        <taxon>Amphisphaeriales</taxon>
        <taxon>Sporocadaceae</taxon>
        <taxon>Seiridium</taxon>
    </lineage>
</organism>
<sequence length="393" mass="44109">MPPPNAAGSRFYHARISELYCFPFLEHSDPLFPKLPDCQYLGLIGTDFKLGRSTSSHYSKTATSSRSGKRSPTPDNSYGDPGRKAIINWIEQPLFRMHLKHDHSLDSRCHKCRQRLKNEEKAKTHRELCQGKNDPIADEPLWMSQIQHEQFLKLNFNNSKVSIKRAWDMICEALWGEAHNPQIPGMYSRLDHRFKQLQRIKESTSKKLGKDESSSKSSDLDTHADSMYYNKPLSATTSGKPPTVDSGIGMGDTSESYVETRYTSVEAASKLGEFHGTSINFWSSSSQAQTYMRPADRASYGNISPPARRVDATTPNGIPEPRASENEIDLHDTPAGNTWDSLCPIFDLYLPPTSGLPGSTPDHTNFIGLEYFDSSMIDLPPDEDGFPVGEDDR</sequence>
<feature type="compositionally biased region" description="Basic and acidic residues" evidence="1">
    <location>
        <begin position="322"/>
        <end position="331"/>
    </location>
</feature>
<comment type="caution">
    <text evidence="2">The sequence shown here is derived from an EMBL/GenBank/DDBJ whole genome shotgun (WGS) entry which is preliminary data.</text>
</comment>
<name>A0ABR2XM14_9PEZI</name>
<keyword evidence="3" id="KW-1185">Reference proteome</keyword>
<evidence type="ECO:0000313" key="2">
    <source>
        <dbReference type="EMBL" id="KAK9774656.1"/>
    </source>
</evidence>
<accession>A0ABR2XM14</accession>